<dbReference type="Gene3D" id="3.30.300.30">
    <property type="match status" value="1"/>
</dbReference>
<organism evidence="3 4">
    <name type="scientific">Desulfoferula mesophila</name>
    <dbReference type="NCBI Taxonomy" id="3058419"/>
    <lineage>
        <taxon>Bacteria</taxon>
        <taxon>Pseudomonadati</taxon>
        <taxon>Thermodesulfobacteriota</taxon>
        <taxon>Desulfarculia</taxon>
        <taxon>Desulfarculales</taxon>
        <taxon>Desulfarculaceae</taxon>
        <taxon>Desulfoferula</taxon>
    </lineage>
</organism>
<dbReference type="Proteomes" id="UP001366166">
    <property type="component" value="Chromosome"/>
</dbReference>
<dbReference type="Gene3D" id="3.40.50.12780">
    <property type="entry name" value="N-terminal domain of ligase-like"/>
    <property type="match status" value="1"/>
</dbReference>
<dbReference type="PANTHER" id="PTHR43845">
    <property type="entry name" value="BLR5969 PROTEIN"/>
    <property type="match status" value="1"/>
</dbReference>
<dbReference type="PANTHER" id="PTHR43845:SF1">
    <property type="entry name" value="BLR5969 PROTEIN"/>
    <property type="match status" value="1"/>
</dbReference>
<dbReference type="EMBL" id="AP028679">
    <property type="protein sequence ID" value="BEQ14654.1"/>
    <property type="molecule type" value="Genomic_DNA"/>
</dbReference>
<proteinExistence type="predicted"/>
<gene>
    <name evidence="3" type="ORF">FAK_17200</name>
</gene>
<sequence>MAGKQRPWRYLNHAAETGPWATSRAKLETDLRRTVELALARSPAYGELYGRAGFKPGSFRGLEDLTSLPLLTMNDLVARQEQGPPFGGFETVPAQDFHRIYINPGFLWQPGEGRYRQTSLAEALCGGGVLPGDRVLNTFSYHLWPYAHMLDDSLGAIGATVLPSGTGNAFMQVRIMQKLAVSAYMGTPSFLMTIAQRAEAMGLDPAHDLDLEAAVVGAEMLPDSLRVRLQDKLGISVRQIYATVYLGCLGYECREAAGLHLPQGVLVEVVDPVTGQAQPPGVPGEVVASNLNHKYPMLRLATGDLSMWLEGQCACGRTSPRLKGVLGRMDQAVKVRGTFVHPWQLDELFAARPEVFKYQAEVSRHQDQDLLCIKVELMEEVGQELAPRRILERELREFLAVKAQVEVVPRGTIPDFHGKIIDRRKWD</sequence>
<feature type="domain" description="AMP-dependent ligase C-terminal" evidence="2">
    <location>
        <begin position="337"/>
        <end position="420"/>
    </location>
</feature>
<evidence type="ECO:0000313" key="3">
    <source>
        <dbReference type="EMBL" id="BEQ14654.1"/>
    </source>
</evidence>
<dbReference type="InterPro" id="IPR045851">
    <property type="entry name" value="AMP-bd_C_sf"/>
</dbReference>
<dbReference type="InterPro" id="IPR028154">
    <property type="entry name" value="AMP-dep_Lig_C"/>
</dbReference>
<keyword evidence="3" id="KW-0436">Ligase</keyword>
<dbReference type="GO" id="GO:0016874">
    <property type="term" value="F:ligase activity"/>
    <property type="evidence" value="ECO:0007669"/>
    <property type="project" value="UniProtKB-KW"/>
</dbReference>
<evidence type="ECO:0000259" key="1">
    <source>
        <dbReference type="Pfam" id="PF00501"/>
    </source>
</evidence>
<keyword evidence="4" id="KW-1185">Reference proteome</keyword>
<dbReference type="Pfam" id="PF14535">
    <property type="entry name" value="AMP-binding_C_2"/>
    <property type="match status" value="1"/>
</dbReference>
<dbReference type="SUPFAM" id="SSF56801">
    <property type="entry name" value="Acetyl-CoA synthetase-like"/>
    <property type="match status" value="1"/>
</dbReference>
<protein>
    <submittedName>
        <fullName evidence="3">Phenylacetate--CoA ligase</fullName>
    </submittedName>
</protein>
<dbReference type="AlphaFoldDB" id="A0AAU9EHB4"/>
<evidence type="ECO:0000313" key="4">
    <source>
        <dbReference type="Proteomes" id="UP001366166"/>
    </source>
</evidence>
<dbReference type="KEGG" id="dmp:FAK_17200"/>
<evidence type="ECO:0000259" key="2">
    <source>
        <dbReference type="Pfam" id="PF14535"/>
    </source>
</evidence>
<dbReference type="RefSeq" id="WP_338606357.1">
    <property type="nucleotide sequence ID" value="NZ_AP028679.1"/>
</dbReference>
<name>A0AAU9EHB4_9BACT</name>
<dbReference type="InterPro" id="IPR000873">
    <property type="entry name" value="AMP-dep_synth/lig_dom"/>
</dbReference>
<accession>A0AAU9EHB4</accession>
<reference evidence="4" key="1">
    <citation type="journal article" date="2023" name="Arch. Microbiol.">
        <title>Desulfoferula mesophilus gen. nov. sp. nov., a mesophilic sulfate-reducing bacterium isolated from a brackish lake sediment.</title>
        <authorList>
            <person name="Watanabe T."/>
            <person name="Yabe T."/>
            <person name="Tsuji J.M."/>
            <person name="Fukui M."/>
        </authorList>
    </citation>
    <scope>NUCLEOTIDE SEQUENCE [LARGE SCALE GENOMIC DNA]</scope>
    <source>
        <strain evidence="4">12FAK</strain>
    </source>
</reference>
<dbReference type="InterPro" id="IPR042099">
    <property type="entry name" value="ANL_N_sf"/>
</dbReference>
<feature type="domain" description="AMP-dependent synthetase/ligase" evidence="1">
    <location>
        <begin position="158"/>
        <end position="289"/>
    </location>
</feature>
<dbReference type="Pfam" id="PF00501">
    <property type="entry name" value="AMP-binding"/>
    <property type="match status" value="1"/>
</dbReference>